<comment type="similarity">
    <text evidence="1">Belongs to the Gfo/Idh/MocA family.</text>
</comment>
<keyword evidence="5" id="KW-1185">Reference proteome</keyword>
<dbReference type="Pfam" id="PF01408">
    <property type="entry name" value="GFO_IDH_MocA"/>
    <property type="match status" value="1"/>
</dbReference>
<accession>A0A1I0F996</accession>
<dbReference type="SUPFAM" id="SSF55347">
    <property type="entry name" value="Glyceraldehyde-3-phosphate dehydrogenase-like, C-terminal domain"/>
    <property type="match status" value="1"/>
</dbReference>
<dbReference type="EMBL" id="FOHE01000014">
    <property type="protein sequence ID" value="SET54579.1"/>
    <property type="molecule type" value="Genomic_DNA"/>
</dbReference>
<dbReference type="InterPro" id="IPR051450">
    <property type="entry name" value="Gfo/Idh/MocA_Oxidoreductases"/>
</dbReference>
<dbReference type="PANTHER" id="PTHR43377">
    <property type="entry name" value="BILIVERDIN REDUCTASE A"/>
    <property type="match status" value="1"/>
</dbReference>
<dbReference type="Gene3D" id="3.30.360.10">
    <property type="entry name" value="Dihydrodipicolinate Reductase, domain 2"/>
    <property type="match status" value="1"/>
</dbReference>
<evidence type="ECO:0000256" key="1">
    <source>
        <dbReference type="ARBA" id="ARBA00010928"/>
    </source>
</evidence>
<dbReference type="InterPro" id="IPR000683">
    <property type="entry name" value="Gfo/Idh/MocA-like_OxRdtase_N"/>
</dbReference>
<dbReference type="PANTHER" id="PTHR43377:SF1">
    <property type="entry name" value="BILIVERDIN REDUCTASE A"/>
    <property type="match status" value="1"/>
</dbReference>
<protein>
    <submittedName>
        <fullName evidence="4">Predicted dehydrogenase</fullName>
    </submittedName>
</protein>
<evidence type="ECO:0000259" key="2">
    <source>
        <dbReference type="Pfam" id="PF01408"/>
    </source>
</evidence>
<dbReference type="InterPro" id="IPR036291">
    <property type="entry name" value="NAD(P)-bd_dom_sf"/>
</dbReference>
<organism evidence="4 5">
    <name type="scientific">Oceanobacillus limi</name>
    <dbReference type="NCBI Taxonomy" id="930131"/>
    <lineage>
        <taxon>Bacteria</taxon>
        <taxon>Bacillati</taxon>
        <taxon>Bacillota</taxon>
        <taxon>Bacilli</taxon>
        <taxon>Bacillales</taxon>
        <taxon>Bacillaceae</taxon>
        <taxon>Oceanobacillus</taxon>
    </lineage>
</organism>
<dbReference type="AlphaFoldDB" id="A0A1I0F996"/>
<sequence length="317" mass="35179">MKDINIGIIGLGAIGERLLKQFNAHAATTITAISDVNEQRIAEMQELLPGVRTYSDYHDLITDETVDVVYVAVPPKLHHPIALAVLEAGKHILCEKPLANSYQEAEEMQEKAKSVGVVNAINFPLPYSNSAQQLADQIQSGRIGEIKRIELTMQFPEWPRAWQQNDWIAGREQGGFIREITPHFIQLTQRVFGSISNIQSFIDFPENEEACETGVIARMELKDSTPILINGLSSIGKKEELAYRVYGDKGVISLLNWGQLILTSKEGEEVLTERQPYPGLIDELVKAVAGERASLVTFEEGFAVQQVLEGLLGKQNA</sequence>
<dbReference type="RefSeq" id="WP_244513570.1">
    <property type="nucleotide sequence ID" value="NZ_FOHE01000014.1"/>
</dbReference>
<feature type="domain" description="Gfo/Idh/MocA-like oxidoreductase N-terminal" evidence="2">
    <location>
        <begin position="4"/>
        <end position="121"/>
    </location>
</feature>
<feature type="domain" description="Gfo/Idh/MocA-like oxidoreductase C-terminal" evidence="3">
    <location>
        <begin position="136"/>
        <end position="310"/>
    </location>
</feature>
<dbReference type="Proteomes" id="UP000198618">
    <property type="component" value="Unassembled WGS sequence"/>
</dbReference>
<reference evidence="4 5" key="1">
    <citation type="submission" date="2016-10" db="EMBL/GenBank/DDBJ databases">
        <authorList>
            <person name="de Groot N.N."/>
        </authorList>
    </citation>
    <scope>NUCLEOTIDE SEQUENCE [LARGE SCALE GENOMIC DNA]</scope>
    <source>
        <strain evidence="4 5">IBRC-M 10780</strain>
    </source>
</reference>
<dbReference type="SUPFAM" id="SSF51735">
    <property type="entry name" value="NAD(P)-binding Rossmann-fold domains"/>
    <property type="match status" value="1"/>
</dbReference>
<gene>
    <name evidence="4" type="ORF">SAMN05216389_11469</name>
</gene>
<evidence type="ECO:0000259" key="3">
    <source>
        <dbReference type="Pfam" id="PF02894"/>
    </source>
</evidence>
<dbReference type="STRING" id="930131.SAMN05216389_11469"/>
<dbReference type="Gene3D" id="3.40.50.720">
    <property type="entry name" value="NAD(P)-binding Rossmann-like Domain"/>
    <property type="match status" value="1"/>
</dbReference>
<evidence type="ECO:0000313" key="5">
    <source>
        <dbReference type="Proteomes" id="UP000198618"/>
    </source>
</evidence>
<dbReference type="GO" id="GO:0000166">
    <property type="term" value="F:nucleotide binding"/>
    <property type="evidence" value="ECO:0007669"/>
    <property type="project" value="InterPro"/>
</dbReference>
<name>A0A1I0F996_9BACI</name>
<evidence type="ECO:0000313" key="4">
    <source>
        <dbReference type="EMBL" id="SET54579.1"/>
    </source>
</evidence>
<proteinExistence type="inferred from homology"/>
<dbReference type="Pfam" id="PF02894">
    <property type="entry name" value="GFO_IDH_MocA_C"/>
    <property type="match status" value="1"/>
</dbReference>
<dbReference type="InterPro" id="IPR004104">
    <property type="entry name" value="Gfo/Idh/MocA-like_OxRdtase_C"/>
</dbReference>